<dbReference type="Gene3D" id="3.30.56.110">
    <property type="entry name" value="Protein of unknown function DUF2237"/>
    <property type="match status" value="1"/>
</dbReference>
<dbReference type="GeneID" id="54348065"/>
<dbReference type="InterPro" id="IPR018714">
    <property type="entry name" value="DUF2237"/>
</dbReference>
<gene>
    <name evidence="2" type="ORF">M421DRAFT_411401</name>
</gene>
<evidence type="ECO:0000313" key="2">
    <source>
        <dbReference type="EMBL" id="KAF1922432.1"/>
    </source>
</evidence>
<evidence type="ECO:0000313" key="3">
    <source>
        <dbReference type="Proteomes" id="UP000800082"/>
    </source>
</evidence>
<protein>
    <submittedName>
        <fullName evidence="2">Uncharacterized protein</fullName>
    </submittedName>
</protein>
<evidence type="ECO:0000256" key="1">
    <source>
        <dbReference type="SAM" id="MobiDB-lite"/>
    </source>
</evidence>
<dbReference type="PANTHER" id="PTHR37466">
    <property type="entry name" value="SLR1628 PROTEIN"/>
    <property type="match status" value="1"/>
</dbReference>
<dbReference type="EMBL" id="ML979026">
    <property type="protein sequence ID" value="KAF1922432.1"/>
    <property type="molecule type" value="Genomic_DNA"/>
</dbReference>
<proteinExistence type="predicted"/>
<dbReference type="AlphaFoldDB" id="A0A6A5R438"/>
<dbReference type="Pfam" id="PF09996">
    <property type="entry name" value="DUF2237"/>
    <property type="match status" value="1"/>
</dbReference>
<accession>A0A6A5R438</accession>
<name>A0A6A5R438_9PLEO</name>
<organism evidence="2 3">
    <name type="scientific">Didymella exigua CBS 183.55</name>
    <dbReference type="NCBI Taxonomy" id="1150837"/>
    <lineage>
        <taxon>Eukaryota</taxon>
        <taxon>Fungi</taxon>
        <taxon>Dikarya</taxon>
        <taxon>Ascomycota</taxon>
        <taxon>Pezizomycotina</taxon>
        <taxon>Dothideomycetes</taxon>
        <taxon>Pleosporomycetidae</taxon>
        <taxon>Pleosporales</taxon>
        <taxon>Pleosporineae</taxon>
        <taxon>Didymellaceae</taxon>
        <taxon>Didymella</taxon>
    </lineage>
</organism>
<dbReference type="OrthoDB" id="1517790at2759"/>
<dbReference type="PANTHER" id="PTHR37466:SF1">
    <property type="entry name" value="SLR1628 PROTEIN"/>
    <property type="match status" value="1"/>
</dbReference>
<dbReference type="RefSeq" id="XP_033442685.1">
    <property type="nucleotide sequence ID" value="XM_033590399.1"/>
</dbReference>
<reference evidence="2" key="1">
    <citation type="journal article" date="2020" name="Stud. Mycol.">
        <title>101 Dothideomycetes genomes: a test case for predicting lifestyles and emergence of pathogens.</title>
        <authorList>
            <person name="Haridas S."/>
            <person name="Albert R."/>
            <person name="Binder M."/>
            <person name="Bloem J."/>
            <person name="Labutti K."/>
            <person name="Salamov A."/>
            <person name="Andreopoulos B."/>
            <person name="Baker S."/>
            <person name="Barry K."/>
            <person name="Bills G."/>
            <person name="Bluhm B."/>
            <person name="Cannon C."/>
            <person name="Castanera R."/>
            <person name="Culley D."/>
            <person name="Daum C."/>
            <person name="Ezra D."/>
            <person name="Gonzalez J."/>
            <person name="Henrissat B."/>
            <person name="Kuo A."/>
            <person name="Liang C."/>
            <person name="Lipzen A."/>
            <person name="Lutzoni F."/>
            <person name="Magnuson J."/>
            <person name="Mondo S."/>
            <person name="Nolan M."/>
            <person name="Ohm R."/>
            <person name="Pangilinan J."/>
            <person name="Park H.-J."/>
            <person name="Ramirez L."/>
            <person name="Alfaro M."/>
            <person name="Sun H."/>
            <person name="Tritt A."/>
            <person name="Yoshinaga Y."/>
            <person name="Zwiers L.-H."/>
            <person name="Turgeon B."/>
            <person name="Goodwin S."/>
            <person name="Spatafora J."/>
            <person name="Crous P."/>
            <person name="Grigoriev I."/>
        </authorList>
    </citation>
    <scope>NUCLEOTIDE SEQUENCE</scope>
    <source>
        <strain evidence="2">CBS 183.55</strain>
    </source>
</reference>
<sequence>MSGKNEQGKMDVTQKNVFNAPLHQHSTPSKTIVTGYSSGMCSSEMPLALNLTSSFLDWSQQQGTDLRKSGIKEGSRLCGYVNTWKAAVDAGIDDVPKVKLEATHHHALDIIGMDTLKKYAAEQDNRRPESRVVYPKDNKQGIARESDQIGGKEPRA</sequence>
<feature type="region of interest" description="Disordered" evidence="1">
    <location>
        <begin position="122"/>
        <end position="156"/>
    </location>
</feature>
<keyword evidence="3" id="KW-1185">Reference proteome</keyword>
<dbReference type="Proteomes" id="UP000800082">
    <property type="component" value="Unassembled WGS sequence"/>
</dbReference>